<sequence>MCGITGVYAFNEIGRFFHINLWNATEALSLRGPDRGNTFTHNYVGLGHRRLSIIDTSSGGNQPMTDDEERYTIVFNGEIFNFLELRKELEQHGVSFQSTSDTEVLLQLYKREGERCLNRLNGFFVFAIYDKQDESLFIARDRFGVKPLVYTVDEDRLLFASEMKALFVFGFPKEVDYASLQQYLQLNYIPAPNTIFKDVKKLMPGHFIKIKGREVSVKQWYNLPEQVKSRKTYTGSYEQAQKDLASLLDASVQRRMIADVPLGAFLSGGIDSSVIVALASRHTQHLNTFSIGYRDEPFFDETKYANLVAKKFNTNHTVFSLSNDDLLDGLYDMLDYTDEPFADSSALAVYILSKRTRKKVTVALSGDGADEIFAGYNKHAAEFRVREGGWQNSVIAGLKGLWDALPKSRSSALGNKVRQLQKFAEITAMSPGDRYWRMATFTGEAQASALLNLPESEKVEQELLARRKASLQHLLTDKDFNDFLLTDVDLVLTNDMLTKVDMMSMANSLEVRNPFLDYTVVEFAFSLPTSYKIDSGMKKKIVQDAFRNELPPELYKRPKHGFEVPLLKWMRNELKSLITNDLLNDDFIAEQGIFSVTEIRKLKEKLFSSNPEDVHARIWGLIVFQYWWKKNIGVSVAK</sequence>
<dbReference type="CDD" id="cd01991">
    <property type="entry name" value="Asn_synthase_B_C"/>
    <property type="match status" value="1"/>
</dbReference>
<dbReference type="Pfam" id="PF00733">
    <property type="entry name" value="Asn_synthase"/>
    <property type="match status" value="1"/>
</dbReference>
<dbReference type="Gene3D" id="3.60.20.10">
    <property type="entry name" value="Glutamine Phosphoribosylpyrophosphate, subunit 1, domain 1"/>
    <property type="match status" value="1"/>
</dbReference>
<dbReference type="PANTHER" id="PTHR43284">
    <property type="entry name" value="ASPARAGINE SYNTHETASE (GLUTAMINE-HYDROLYZING)"/>
    <property type="match status" value="1"/>
</dbReference>
<dbReference type="InterPro" id="IPR014729">
    <property type="entry name" value="Rossmann-like_a/b/a_fold"/>
</dbReference>
<dbReference type="SUPFAM" id="SSF56235">
    <property type="entry name" value="N-terminal nucleophile aminohydrolases (Ntn hydrolases)"/>
    <property type="match status" value="1"/>
</dbReference>
<dbReference type="GO" id="GO:0006529">
    <property type="term" value="P:asparagine biosynthetic process"/>
    <property type="evidence" value="ECO:0007669"/>
    <property type="project" value="UniProtKB-KW"/>
</dbReference>
<keyword evidence="12" id="KW-0436">Ligase</keyword>
<dbReference type="Proteomes" id="UP001241110">
    <property type="component" value="Unassembled WGS sequence"/>
</dbReference>
<dbReference type="InterPro" id="IPR001962">
    <property type="entry name" value="Asn_synthase"/>
</dbReference>
<name>A0AAE3U9Z7_9BACT</name>
<dbReference type="InterPro" id="IPR051786">
    <property type="entry name" value="ASN_synthetase/amidase"/>
</dbReference>
<feature type="binding site" evidence="9">
    <location>
        <position position="101"/>
    </location>
    <ligand>
        <name>L-glutamine</name>
        <dbReference type="ChEBI" id="CHEBI:58359"/>
    </ligand>
</feature>
<dbReference type="CDD" id="cd00712">
    <property type="entry name" value="AsnB"/>
    <property type="match status" value="1"/>
</dbReference>
<accession>A0AAE3U9Z7</accession>
<feature type="domain" description="Glutamine amidotransferase type-2" evidence="11">
    <location>
        <begin position="2"/>
        <end position="213"/>
    </location>
</feature>
<evidence type="ECO:0000256" key="1">
    <source>
        <dbReference type="ARBA" id="ARBA00005187"/>
    </source>
</evidence>
<dbReference type="NCBIfam" id="TIGR01536">
    <property type="entry name" value="asn_synth_AEB"/>
    <property type="match status" value="1"/>
</dbReference>
<dbReference type="Gene3D" id="3.40.50.620">
    <property type="entry name" value="HUPs"/>
    <property type="match status" value="1"/>
</dbReference>
<dbReference type="RefSeq" id="WP_313981127.1">
    <property type="nucleotide sequence ID" value="NZ_JASJOS010000007.1"/>
</dbReference>
<organism evidence="12 13">
    <name type="scientific">Xanthocytophaga flava</name>
    <dbReference type="NCBI Taxonomy" id="3048013"/>
    <lineage>
        <taxon>Bacteria</taxon>
        <taxon>Pseudomonadati</taxon>
        <taxon>Bacteroidota</taxon>
        <taxon>Cytophagia</taxon>
        <taxon>Cytophagales</taxon>
        <taxon>Rhodocytophagaceae</taxon>
        <taxon>Xanthocytophaga</taxon>
    </lineage>
</organism>
<evidence type="ECO:0000256" key="6">
    <source>
        <dbReference type="ARBA" id="ARBA00022962"/>
    </source>
</evidence>
<evidence type="ECO:0000256" key="3">
    <source>
        <dbReference type="ARBA" id="ARBA00012737"/>
    </source>
</evidence>
<evidence type="ECO:0000256" key="8">
    <source>
        <dbReference type="PIRSR" id="PIRSR001589-1"/>
    </source>
</evidence>
<dbReference type="PANTHER" id="PTHR43284:SF1">
    <property type="entry name" value="ASPARAGINE SYNTHETASE"/>
    <property type="match status" value="1"/>
</dbReference>
<evidence type="ECO:0000256" key="4">
    <source>
        <dbReference type="ARBA" id="ARBA00022741"/>
    </source>
</evidence>
<feature type="binding site" evidence="9">
    <location>
        <begin position="365"/>
        <end position="366"/>
    </location>
    <ligand>
        <name>ATP</name>
        <dbReference type="ChEBI" id="CHEBI:30616"/>
    </ligand>
</feature>
<dbReference type="PROSITE" id="PS51278">
    <property type="entry name" value="GATASE_TYPE_2"/>
    <property type="match status" value="1"/>
</dbReference>
<dbReference type="PIRSF" id="PIRSF001589">
    <property type="entry name" value="Asn_synthetase_glu-h"/>
    <property type="match status" value="1"/>
</dbReference>
<reference evidence="12" key="1">
    <citation type="submission" date="2023-05" db="EMBL/GenBank/DDBJ databases">
        <authorList>
            <person name="Zhang X."/>
        </authorList>
    </citation>
    <scope>NUCLEOTIDE SEQUENCE</scope>
    <source>
        <strain evidence="12">YF14B1</strain>
    </source>
</reference>
<keyword evidence="4 9" id="KW-0547">Nucleotide-binding</keyword>
<comment type="caution">
    <text evidence="12">The sequence shown here is derived from an EMBL/GenBank/DDBJ whole genome shotgun (WGS) entry which is preliminary data.</text>
</comment>
<dbReference type="EMBL" id="JASJOS010000007">
    <property type="protein sequence ID" value="MDJ1482254.1"/>
    <property type="molecule type" value="Genomic_DNA"/>
</dbReference>
<dbReference type="InterPro" id="IPR029055">
    <property type="entry name" value="Ntn_hydrolases_N"/>
</dbReference>
<evidence type="ECO:0000256" key="10">
    <source>
        <dbReference type="PIRSR" id="PIRSR001589-3"/>
    </source>
</evidence>
<gene>
    <name evidence="12" type="primary">asnB</name>
    <name evidence="12" type="ORF">QNI16_17245</name>
</gene>
<dbReference type="SUPFAM" id="SSF52402">
    <property type="entry name" value="Adenine nucleotide alpha hydrolases-like"/>
    <property type="match status" value="1"/>
</dbReference>
<dbReference type="GO" id="GO:0004066">
    <property type="term" value="F:asparagine synthase (glutamine-hydrolyzing) activity"/>
    <property type="evidence" value="ECO:0007669"/>
    <property type="project" value="UniProtKB-EC"/>
</dbReference>
<evidence type="ECO:0000313" key="13">
    <source>
        <dbReference type="Proteomes" id="UP001241110"/>
    </source>
</evidence>
<dbReference type="InterPro" id="IPR017932">
    <property type="entry name" value="GATase_2_dom"/>
</dbReference>
<keyword evidence="8" id="KW-0028">Amino-acid biosynthesis</keyword>
<keyword evidence="8" id="KW-0061">Asparagine biosynthesis</keyword>
<comment type="similarity">
    <text evidence="2">Belongs to the asparagine synthetase family.</text>
</comment>
<dbReference type="GO" id="GO:0005829">
    <property type="term" value="C:cytosol"/>
    <property type="evidence" value="ECO:0007669"/>
    <property type="project" value="TreeGrafter"/>
</dbReference>
<feature type="site" description="Important for beta-aspartyl-AMP intermediate formation" evidence="10">
    <location>
        <position position="367"/>
    </location>
</feature>
<evidence type="ECO:0000256" key="5">
    <source>
        <dbReference type="ARBA" id="ARBA00022840"/>
    </source>
</evidence>
<evidence type="ECO:0000313" key="12">
    <source>
        <dbReference type="EMBL" id="MDJ1482254.1"/>
    </source>
</evidence>
<feature type="binding site" evidence="9">
    <location>
        <position position="291"/>
    </location>
    <ligand>
        <name>ATP</name>
        <dbReference type="ChEBI" id="CHEBI:30616"/>
    </ligand>
</feature>
<protein>
    <recommendedName>
        <fullName evidence="3">asparagine synthase (glutamine-hydrolyzing)</fullName>
        <ecNumber evidence="3">6.3.5.4</ecNumber>
    </recommendedName>
</protein>
<evidence type="ECO:0000256" key="9">
    <source>
        <dbReference type="PIRSR" id="PIRSR001589-2"/>
    </source>
</evidence>
<keyword evidence="6 8" id="KW-0315">Glutamine amidotransferase</keyword>
<proteinExistence type="inferred from homology"/>
<keyword evidence="5 9" id="KW-0067">ATP-binding</keyword>
<dbReference type="InterPro" id="IPR006426">
    <property type="entry name" value="Asn_synth_AEB"/>
</dbReference>
<evidence type="ECO:0000256" key="2">
    <source>
        <dbReference type="ARBA" id="ARBA00005752"/>
    </source>
</evidence>
<dbReference type="GO" id="GO:0005524">
    <property type="term" value="F:ATP binding"/>
    <property type="evidence" value="ECO:0007669"/>
    <property type="project" value="UniProtKB-KW"/>
</dbReference>
<evidence type="ECO:0000259" key="11">
    <source>
        <dbReference type="PROSITE" id="PS51278"/>
    </source>
</evidence>
<comment type="pathway">
    <text evidence="1">Amino-acid biosynthesis; L-asparagine biosynthesis; L-asparagine from L-aspartate (L-Gln route): step 1/1.</text>
</comment>
<dbReference type="EC" id="6.3.5.4" evidence="3"/>
<feature type="active site" description="For GATase activity" evidence="8">
    <location>
        <position position="2"/>
    </location>
</feature>
<dbReference type="InterPro" id="IPR033738">
    <property type="entry name" value="AsnB_N"/>
</dbReference>
<evidence type="ECO:0000256" key="7">
    <source>
        <dbReference type="ARBA" id="ARBA00048741"/>
    </source>
</evidence>
<dbReference type="Pfam" id="PF13537">
    <property type="entry name" value="GATase_7"/>
    <property type="match status" value="1"/>
</dbReference>
<dbReference type="AlphaFoldDB" id="A0AAE3U9Z7"/>
<comment type="catalytic activity">
    <reaction evidence="7">
        <text>L-aspartate + L-glutamine + ATP + H2O = L-asparagine + L-glutamate + AMP + diphosphate + H(+)</text>
        <dbReference type="Rhea" id="RHEA:12228"/>
        <dbReference type="ChEBI" id="CHEBI:15377"/>
        <dbReference type="ChEBI" id="CHEBI:15378"/>
        <dbReference type="ChEBI" id="CHEBI:29985"/>
        <dbReference type="ChEBI" id="CHEBI:29991"/>
        <dbReference type="ChEBI" id="CHEBI:30616"/>
        <dbReference type="ChEBI" id="CHEBI:33019"/>
        <dbReference type="ChEBI" id="CHEBI:58048"/>
        <dbReference type="ChEBI" id="CHEBI:58359"/>
        <dbReference type="ChEBI" id="CHEBI:456215"/>
        <dbReference type="EC" id="6.3.5.4"/>
    </reaction>
</comment>